<dbReference type="EMBL" id="BSYO01000015">
    <property type="protein sequence ID" value="GMH15598.1"/>
    <property type="molecule type" value="Genomic_DNA"/>
</dbReference>
<evidence type="ECO:0000313" key="2">
    <source>
        <dbReference type="EMBL" id="GMH15598.1"/>
    </source>
</evidence>
<gene>
    <name evidence="2" type="ORF">Nepgr_017439</name>
</gene>
<dbReference type="Proteomes" id="UP001279734">
    <property type="component" value="Unassembled WGS sequence"/>
</dbReference>
<dbReference type="AlphaFoldDB" id="A0AAD3XSH1"/>
<reference evidence="2" key="1">
    <citation type="submission" date="2023-05" db="EMBL/GenBank/DDBJ databases">
        <title>Nepenthes gracilis genome sequencing.</title>
        <authorList>
            <person name="Fukushima K."/>
        </authorList>
    </citation>
    <scope>NUCLEOTIDE SEQUENCE</scope>
    <source>
        <strain evidence="2">SING2019-196</strain>
    </source>
</reference>
<feature type="compositionally biased region" description="Pro residues" evidence="1">
    <location>
        <begin position="8"/>
        <end position="18"/>
    </location>
</feature>
<sequence length="244" mass="25318">MVNDPLSPSGPPRIPDPPYEACSENILDTSKLKEVNDCLSSVTGMKSPGNPAILYRAMSSEASQLGAECAPDSVDLRLDLHLTADSPMSEFENSVNSVDATSAPDIGIARTASCPAMMQLCIQQTGLIPVLSVGYNTPNSCLPIGPSYAEILCCGIDADPPGFLVGGESCWPISEEDRIAALGLVGAPLPPVLERASGLVSYPPGGSGLQIFDSGVDGSAAWEVAELLVSGNFILTVVVNQMPL</sequence>
<organism evidence="2 3">
    <name type="scientific">Nepenthes gracilis</name>
    <name type="common">Slender pitcher plant</name>
    <dbReference type="NCBI Taxonomy" id="150966"/>
    <lineage>
        <taxon>Eukaryota</taxon>
        <taxon>Viridiplantae</taxon>
        <taxon>Streptophyta</taxon>
        <taxon>Embryophyta</taxon>
        <taxon>Tracheophyta</taxon>
        <taxon>Spermatophyta</taxon>
        <taxon>Magnoliopsida</taxon>
        <taxon>eudicotyledons</taxon>
        <taxon>Gunneridae</taxon>
        <taxon>Pentapetalae</taxon>
        <taxon>Caryophyllales</taxon>
        <taxon>Nepenthaceae</taxon>
        <taxon>Nepenthes</taxon>
    </lineage>
</organism>
<evidence type="ECO:0000256" key="1">
    <source>
        <dbReference type="SAM" id="MobiDB-lite"/>
    </source>
</evidence>
<name>A0AAD3XSH1_NEPGR</name>
<accession>A0AAD3XSH1</accession>
<keyword evidence="3" id="KW-1185">Reference proteome</keyword>
<evidence type="ECO:0000313" key="3">
    <source>
        <dbReference type="Proteomes" id="UP001279734"/>
    </source>
</evidence>
<feature type="region of interest" description="Disordered" evidence="1">
    <location>
        <begin position="1"/>
        <end position="21"/>
    </location>
</feature>
<proteinExistence type="predicted"/>
<protein>
    <submittedName>
        <fullName evidence="2">Uncharacterized protein</fullName>
    </submittedName>
</protein>
<comment type="caution">
    <text evidence="2">The sequence shown here is derived from an EMBL/GenBank/DDBJ whole genome shotgun (WGS) entry which is preliminary data.</text>
</comment>